<evidence type="ECO:0000313" key="1">
    <source>
        <dbReference type="EMBL" id="EMG26552.1"/>
    </source>
</evidence>
<dbReference type="EMBL" id="ALYM01000001">
    <property type="protein sequence ID" value="EMG26552.1"/>
    <property type="molecule type" value="Genomic_DNA"/>
</dbReference>
<keyword evidence="2" id="KW-1185">Reference proteome</keyword>
<dbReference type="InterPro" id="IPR013324">
    <property type="entry name" value="RNA_pol_sigma_r3/r4-like"/>
</dbReference>
<protein>
    <recommendedName>
        <fullName evidence="3">RNA polymerase sigma-70 region 4 domain-containing protein</fullName>
    </recommendedName>
</protein>
<organism evidence="1 2">
    <name type="scientific">Streptococcus parauberis KRS-02083</name>
    <dbReference type="NCBI Taxonomy" id="1207545"/>
    <lineage>
        <taxon>Bacteria</taxon>
        <taxon>Bacillati</taxon>
        <taxon>Bacillota</taxon>
        <taxon>Bacilli</taxon>
        <taxon>Lactobacillales</taxon>
        <taxon>Streptococcaceae</taxon>
        <taxon>Streptococcus</taxon>
    </lineage>
</organism>
<dbReference type="Gene3D" id="1.20.140.160">
    <property type="match status" value="1"/>
</dbReference>
<evidence type="ECO:0008006" key="3">
    <source>
        <dbReference type="Google" id="ProtNLM"/>
    </source>
</evidence>
<reference evidence="1 2" key="1">
    <citation type="journal article" date="2013" name="PLoS ONE">
        <title>Comparative Genomic Characterization of Three Streptococcus parauberis Strains in Fish Pathogen, as Assessed by Wide-Genome Analyses.</title>
        <authorList>
            <person name="Nho S.W."/>
            <person name="Hikima J."/>
            <person name="Park S.B."/>
            <person name="Jang H.B."/>
            <person name="Cha I.S."/>
            <person name="Yasuike M."/>
            <person name="Nakamura Y."/>
            <person name="Fujiwara A."/>
            <person name="Sano M."/>
            <person name="Kanai K."/>
            <person name="Kondo H."/>
            <person name="Hirono I."/>
            <person name="Takeyama H."/>
            <person name="Aoki T."/>
            <person name="Jung T.S."/>
        </authorList>
    </citation>
    <scope>NUCLEOTIDE SEQUENCE [LARGE SCALE GENOMIC DNA]</scope>
    <source>
        <strain evidence="1 2">KRS-02083</strain>
    </source>
</reference>
<sequence>MDIKQELKNLKSIKLLIELMTTEDMPNISNELIAEKNATIDKIYSLKDNEQIKVMLFRYSEGMTWEEVSTELALSKSKLLKVHKQALTKLTRSYNS</sequence>
<evidence type="ECO:0000313" key="2">
    <source>
        <dbReference type="Proteomes" id="UP000011769"/>
    </source>
</evidence>
<proteinExistence type="predicted"/>
<name>A0ABN0IUM6_9STRE</name>
<accession>A0ABN0IUM6</accession>
<dbReference type="Proteomes" id="UP000011769">
    <property type="component" value="Unassembled WGS sequence"/>
</dbReference>
<dbReference type="SUPFAM" id="SSF88659">
    <property type="entry name" value="Sigma3 and sigma4 domains of RNA polymerase sigma factors"/>
    <property type="match status" value="1"/>
</dbReference>
<gene>
    <name evidence="1" type="ORF">SPJ1_0514</name>
</gene>
<comment type="caution">
    <text evidence="1">The sequence shown here is derived from an EMBL/GenBank/DDBJ whole genome shotgun (WGS) entry which is preliminary data.</text>
</comment>
<dbReference type="RefSeq" id="WP_004234774.1">
    <property type="nucleotide sequence ID" value="NZ_ALYM01000001.1"/>
</dbReference>